<sequence>MHLLALGPLALHGDHGEVAVGGPKPKALLTALVIHARQVVSVEQLIALVWDDVPPQSATALIHNYVSILRRSFAAVGGQDVLTTRTPGYLLNIAAEETDLGRFARHLESARQAKQLRQFDTAVQSYERALSLWRGPALGGVDSRFARSHAARLDEDRLRADEGLAGCLLAVGRAEEAASRLTRTVAENPLHEEARGLLMHSLYECGRQADALAVYQDGRRHLMDELGVEPGERLRRLQREILAGALQPLSPKPRTPPSNPARETTIEESKGNRTSTGSSSAPCQLPPDISDFTGRSASVDALLRLGAPDPASGRTATPIAVVSGFGGAGKSTLGIHAAHLLRESYPDGQLFADLRGRDHELDAHEVLRRFLVALGVAAADLPDSLDERAELYRWKVSGRRLVILLDNARSELQVRSLLPGNSQCLVIVTSRSRLTGLEGAESIELDFLGDDDGVAMFSRIIGEERASADAPATRSIVTLCGGVPLAIRTAAAKMLARPHWPLSALASRLSNERRRLDELAVGDLAIRSSLGLNYSELNSPQRRVFHLLALLDLPDFGAWLAAPLIETSIEDAEEIVEQLVDLRLLEVVGLDTLGRVRYRFHDLVRLFGAERAVEAEPHELVVTAVTRMLLTWMGLVEVAARQLPRVTLGLRPRIDVQSVLDPRLAVVAETRPTEWFGSETGTVVRVLERAHEFGIDEATTTFVASLLSSPFAARNEFDGWQRVNEVALASARSSGRKQAEAVVLAGAGQLFYEKDDFAAALEHFGQAGDLAEAVGDVETLAITLAGTGTVHRDRAEFDLAVRDLTKAAALAQEVGATDVLAAVRYGLGAIHCDCGRFDRAAGYFDSCVELYRVLQDKRGEALSIRGLSLCRRARGDLHEAVDLSRTAEELLVEAGDDLGAIYARQSFVKAAIRQGAKCGLDELLEANLSGCVQHGDRFGVALMTRTAGELALATGDQESARALLAEALVQWTELGLPLWQARTLRDLAAAEAGTPGQADEHWRNALALFSTTGARELTELAGETPQTWQARARRPYREAAYRNLIAPPQLPEGAV</sequence>
<dbReference type="InterPro" id="IPR051677">
    <property type="entry name" value="AfsR-DnrI-RedD_regulator"/>
</dbReference>
<dbReference type="SUPFAM" id="SSF46894">
    <property type="entry name" value="C-terminal effector domain of the bipartite response regulators"/>
    <property type="match status" value="1"/>
</dbReference>
<dbReference type="PRINTS" id="PR00364">
    <property type="entry name" value="DISEASERSIST"/>
</dbReference>
<comment type="similarity">
    <text evidence="1">Belongs to the AfsR/DnrI/RedD regulatory family.</text>
</comment>
<evidence type="ECO:0000259" key="7">
    <source>
        <dbReference type="PROSITE" id="PS51755"/>
    </source>
</evidence>
<dbReference type="InterPro" id="IPR019734">
    <property type="entry name" value="TPR_rpt"/>
</dbReference>
<dbReference type="PROSITE" id="PS51755">
    <property type="entry name" value="OMPR_PHOB"/>
    <property type="match status" value="1"/>
</dbReference>
<reference evidence="8 9" key="1">
    <citation type="submission" date="2016-12" db="EMBL/GenBank/DDBJ databases">
        <title>Amycolatopsis keratiniphila subsp. keratiniphila genome sequencing and assembly.</title>
        <authorList>
            <person name="Mayilraj S."/>
            <person name="Kaur N."/>
        </authorList>
    </citation>
    <scope>NUCLEOTIDE SEQUENCE [LARGE SCALE GENOMIC DNA]</scope>
    <source>
        <strain evidence="8 9">DSM 44409</strain>
    </source>
</reference>
<feature type="domain" description="OmpR/PhoB-type" evidence="7">
    <location>
        <begin position="1"/>
        <end position="93"/>
    </location>
</feature>
<dbReference type="SUPFAM" id="SSF52540">
    <property type="entry name" value="P-loop containing nucleoside triphosphate hydrolases"/>
    <property type="match status" value="1"/>
</dbReference>
<dbReference type="GO" id="GO:0000160">
    <property type="term" value="P:phosphorelay signal transduction system"/>
    <property type="evidence" value="ECO:0007669"/>
    <property type="project" value="InterPro"/>
</dbReference>
<dbReference type="InterPro" id="IPR027417">
    <property type="entry name" value="P-loop_NTPase"/>
</dbReference>
<dbReference type="CDD" id="cd15831">
    <property type="entry name" value="BTAD"/>
    <property type="match status" value="1"/>
</dbReference>
<dbReference type="Proteomes" id="UP000076660">
    <property type="component" value="Unassembled WGS sequence"/>
</dbReference>
<comment type="caution">
    <text evidence="8">The sequence shown here is derived from an EMBL/GenBank/DDBJ whole genome shotgun (WGS) entry which is preliminary data.</text>
</comment>
<feature type="region of interest" description="Disordered" evidence="6">
    <location>
        <begin position="243"/>
        <end position="288"/>
    </location>
</feature>
<dbReference type="Gene3D" id="1.25.40.10">
    <property type="entry name" value="Tetratricopeptide repeat domain"/>
    <property type="match status" value="2"/>
</dbReference>
<accession>A0A1W2LYI0</accession>
<dbReference type="PANTHER" id="PTHR35807:SF1">
    <property type="entry name" value="TRANSCRIPTIONAL REGULATOR REDD"/>
    <property type="match status" value="1"/>
</dbReference>
<dbReference type="GO" id="GO:0006355">
    <property type="term" value="P:regulation of DNA-templated transcription"/>
    <property type="evidence" value="ECO:0007669"/>
    <property type="project" value="InterPro"/>
</dbReference>
<protein>
    <recommendedName>
        <fullName evidence="7">OmpR/PhoB-type domain-containing protein</fullName>
    </recommendedName>
</protein>
<keyword evidence="3 5" id="KW-0238">DNA-binding</keyword>
<dbReference type="InterPro" id="IPR005158">
    <property type="entry name" value="BTAD"/>
</dbReference>
<dbReference type="InterPro" id="IPR016032">
    <property type="entry name" value="Sig_transdc_resp-reg_C-effctor"/>
</dbReference>
<evidence type="ECO:0000313" key="8">
    <source>
        <dbReference type="EMBL" id="ONF72304.1"/>
    </source>
</evidence>
<evidence type="ECO:0000256" key="3">
    <source>
        <dbReference type="ARBA" id="ARBA00023125"/>
    </source>
</evidence>
<evidence type="ECO:0000256" key="5">
    <source>
        <dbReference type="PROSITE-ProRule" id="PRU01091"/>
    </source>
</evidence>
<dbReference type="SUPFAM" id="SSF48452">
    <property type="entry name" value="TPR-like"/>
    <property type="match status" value="2"/>
</dbReference>
<feature type="DNA-binding region" description="OmpR/PhoB-type" evidence="5">
    <location>
        <begin position="1"/>
        <end position="93"/>
    </location>
</feature>
<dbReference type="InterPro" id="IPR036388">
    <property type="entry name" value="WH-like_DNA-bd_sf"/>
</dbReference>
<dbReference type="SMART" id="SM00862">
    <property type="entry name" value="Trans_reg_C"/>
    <property type="match status" value="1"/>
</dbReference>
<dbReference type="SMART" id="SM00028">
    <property type="entry name" value="TPR"/>
    <property type="match status" value="4"/>
</dbReference>
<dbReference type="SMART" id="SM01043">
    <property type="entry name" value="BTAD"/>
    <property type="match status" value="1"/>
</dbReference>
<keyword evidence="4" id="KW-0804">Transcription</keyword>
<dbReference type="Gene3D" id="3.40.50.300">
    <property type="entry name" value="P-loop containing nucleotide triphosphate hydrolases"/>
    <property type="match status" value="1"/>
</dbReference>
<evidence type="ECO:0000256" key="4">
    <source>
        <dbReference type="ARBA" id="ARBA00023163"/>
    </source>
</evidence>
<dbReference type="GO" id="GO:0043531">
    <property type="term" value="F:ADP binding"/>
    <property type="evidence" value="ECO:0007669"/>
    <property type="project" value="InterPro"/>
</dbReference>
<feature type="compositionally biased region" description="Polar residues" evidence="6">
    <location>
        <begin position="272"/>
        <end position="282"/>
    </location>
</feature>
<dbReference type="Pfam" id="PF00486">
    <property type="entry name" value="Trans_reg_C"/>
    <property type="match status" value="1"/>
</dbReference>
<gene>
    <name evidence="8" type="ORF">AVR91_0208730</name>
</gene>
<dbReference type="GO" id="GO:0003677">
    <property type="term" value="F:DNA binding"/>
    <property type="evidence" value="ECO:0007669"/>
    <property type="project" value="UniProtKB-UniRule"/>
</dbReference>
<dbReference type="AlphaFoldDB" id="A0A1W2LYI0"/>
<evidence type="ECO:0000256" key="1">
    <source>
        <dbReference type="ARBA" id="ARBA00005820"/>
    </source>
</evidence>
<keyword evidence="2" id="KW-0805">Transcription regulation</keyword>
<proteinExistence type="inferred from homology"/>
<dbReference type="Pfam" id="PF13424">
    <property type="entry name" value="TPR_12"/>
    <property type="match status" value="1"/>
</dbReference>
<feature type="compositionally biased region" description="Pro residues" evidence="6">
    <location>
        <begin position="250"/>
        <end position="259"/>
    </location>
</feature>
<evidence type="ECO:0000256" key="6">
    <source>
        <dbReference type="SAM" id="MobiDB-lite"/>
    </source>
</evidence>
<dbReference type="Pfam" id="PF03704">
    <property type="entry name" value="BTAD"/>
    <property type="match status" value="1"/>
</dbReference>
<evidence type="ECO:0000313" key="9">
    <source>
        <dbReference type="Proteomes" id="UP000076660"/>
    </source>
</evidence>
<dbReference type="InterPro" id="IPR011990">
    <property type="entry name" value="TPR-like_helical_dom_sf"/>
</dbReference>
<dbReference type="PANTHER" id="PTHR35807">
    <property type="entry name" value="TRANSCRIPTIONAL REGULATOR REDD-RELATED"/>
    <property type="match status" value="1"/>
</dbReference>
<dbReference type="Gene3D" id="1.10.10.10">
    <property type="entry name" value="Winged helix-like DNA-binding domain superfamily/Winged helix DNA-binding domain"/>
    <property type="match status" value="1"/>
</dbReference>
<name>A0A1W2LYI0_9PSEU</name>
<evidence type="ECO:0000256" key="2">
    <source>
        <dbReference type="ARBA" id="ARBA00023015"/>
    </source>
</evidence>
<dbReference type="EMBL" id="LQMT02000010">
    <property type="protein sequence ID" value="ONF72304.1"/>
    <property type="molecule type" value="Genomic_DNA"/>
</dbReference>
<dbReference type="InterPro" id="IPR001867">
    <property type="entry name" value="OmpR/PhoB-type_DNA-bd"/>
</dbReference>
<organism evidence="8 9">
    <name type="scientific">Amycolatopsis keratiniphila subsp. keratiniphila</name>
    <dbReference type="NCBI Taxonomy" id="227715"/>
    <lineage>
        <taxon>Bacteria</taxon>
        <taxon>Bacillati</taxon>
        <taxon>Actinomycetota</taxon>
        <taxon>Actinomycetes</taxon>
        <taxon>Pseudonocardiales</taxon>
        <taxon>Pseudonocardiaceae</taxon>
        <taxon>Amycolatopsis</taxon>
        <taxon>Amycolatopsis japonica group</taxon>
    </lineage>
</organism>